<dbReference type="Proteomes" id="UP000064189">
    <property type="component" value="Unassembled WGS sequence"/>
</dbReference>
<organism evidence="1 2">
    <name type="scientific">Peribacillus simplex</name>
    <dbReference type="NCBI Taxonomy" id="1478"/>
    <lineage>
        <taxon>Bacteria</taxon>
        <taxon>Bacillati</taxon>
        <taxon>Bacillota</taxon>
        <taxon>Bacilli</taxon>
        <taxon>Bacillales</taxon>
        <taxon>Bacillaceae</taxon>
        <taxon>Peribacillus</taxon>
    </lineage>
</organism>
<proteinExistence type="predicted"/>
<comment type="caution">
    <text evidence="1">The sequence shown here is derived from an EMBL/GenBank/DDBJ whole genome shotgun (WGS) entry which is preliminary data.</text>
</comment>
<dbReference type="RefSeq" id="WP_061144624.1">
    <property type="nucleotide sequence ID" value="NZ_LNNH01000059.1"/>
</dbReference>
<sequence length="66" mass="7618">MNKLGFQANPAQMLSQPKLPLRQRQIIPQGFQHHFQAAVSPIEKLTISKHAQMRMNERNIQIAPQM</sequence>
<name>A0A120GMH7_9BACI</name>
<keyword evidence="2" id="KW-1185">Reference proteome</keyword>
<evidence type="ECO:0000313" key="1">
    <source>
        <dbReference type="EMBL" id="KWW10923.1"/>
    </source>
</evidence>
<accession>A0A120GMH7</accession>
<evidence type="ECO:0000313" key="2">
    <source>
        <dbReference type="Proteomes" id="UP000064189"/>
    </source>
</evidence>
<gene>
    <name evidence="1" type="ORF">AS888_10940</name>
</gene>
<reference evidence="1 2" key="1">
    <citation type="submission" date="2015-11" db="EMBL/GenBank/DDBJ databases">
        <title>Genome Sequence of Bacillus simplex strain VanAntwerpen2.</title>
        <authorList>
            <person name="Couger M.B."/>
        </authorList>
    </citation>
    <scope>NUCLEOTIDE SEQUENCE [LARGE SCALE GENOMIC DNA]</scope>
    <source>
        <strain evidence="1 2">VanAntwerpen02</strain>
    </source>
</reference>
<dbReference type="AlphaFoldDB" id="A0A120GMH7"/>
<protein>
    <submittedName>
        <fullName evidence="1">Uncharacterized protein</fullName>
    </submittedName>
</protein>
<dbReference type="EMBL" id="LNNH01000059">
    <property type="protein sequence ID" value="KWW10923.1"/>
    <property type="molecule type" value="Genomic_DNA"/>
</dbReference>